<dbReference type="InterPro" id="IPR029787">
    <property type="entry name" value="Nucleotide_cyclase"/>
</dbReference>
<dbReference type="GO" id="GO:0035556">
    <property type="term" value="P:intracellular signal transduction"/>
    <property type="evidence" value="ECO:0007669"/>
    <property type="project" value="InterPro"/>
</dbReference>
<dbReference type="CDD" id="cd07302">
    <property type="entry name" value="CHD"/>
    <property type="match status" value="1"/>
</dbReference>
<feature type="domain" description="Guanylate cyclase" evidence="3">
    <location>
        <begin position="480"/>
        <end position="619"/>
    </location>
</feature>
<dbReference type="InterPro" id="IPR011623">
    <property type="entry name" value="7TMR_DISM_rcpt_extracell_dom1"/>
</dbReference>
<evidence type="ECO:0000313" key="4">
    <source>
        <dbReference type="EMBL" id="RHX92160.1"/>
    </source>
</evidence>
<evidence type="ECO:0000259" key="3">
    <source>
        <dbReference type="PROSITE" id="PS50125"/>
    </source>
</evidence>
<name>A0A396ZG83_9LEPT</name>
<dbReference type="SUPFAM" id="SSF55073">
    <property type="entry name" value="Nucleotide cyclase"/>
    <property type="match status" value="1"/>
</dbReference>
<evidence type="ECO:0000256" key="2">
    <source>
        <dbReference type="SAM" id="Phobius"/>
    </source>
</evidence>
<feature type="transmembrane region" description="Helical" evidence="2">
    <location>
        <begin position="407"/>
        <end position="425"/>
    </location>
</feature>
<gene>
    <name evidence="4" type="ORF">DLM75_02775</name>
</gene>
<keyword evidence="2" id="KW-0812">Transmembrane</keyword>
<proteinExistence type="predicted"/>
<comment type="caution">
    <text evidence="4">The sequence shown here is derived from an EMBL/GenBank/DDBJ whole genome shotgun (WGS) entry which is preliminary data.</text>
</comment>
<feature type="transmembrane region" description="Helical" evidence="2">
    <location>
        <begin position="376"/>
        <end position="395"/>
    </location>
</feature>
<feature type="transmembrane region" description="Helical" evidence="2">
    <location>
        <begin position="349"/>
        <end position="369"/>
    </location>
</feature>
<feature type="transmembrane region" description="Helical" evidence="2">
    <location>
        <begin position="319"/>
        <end position="337"/>
    </location>
</feature>
<keyword evidence="2" id="KW-0472">Membrane</keyword>
<dbReference type="EMBL" id="QHCT01000001">
    <property type="protein sequence ID" value="RHX92160.1"/>
    <property type="molecule type" value="Genomic_DNA"/>
</dbReference>
<dbReference type="PANTHER" id="PTHR43081:SF1">
    <property type="entry name" value="ADENYLATE CYCLASE, TERMINAL-DIFFERENTIATION SPECIFIC"/>
    <property type="match status" value="1"/>
</dbReference>
<dbReference type="InterPro" id="IPR001054">
    <property type="entry name" value="A/G_cyclase"/>
</dbReference>
<protein>
    <submittedName>
        <fullName evidence="4">Adenylate/guanylate cyclase domain-containing protein</fullName>
    </submittedName>
</protein>
<feature type="region of interest" description="Disordered" evidence="1">
    <location>
        <begin position="47"/>
        <end position="69"/>
    </location>
</feature>
<dbReference type="PANTHER" id="PTHR43081">
    <property type="entry name" value="ADENYLATE CYCLASE, TERMINAL-DIFFERENTIATION SPECIFIC-RELATED"/>
    <property type="match status" value="1"/>
</dbReference>
<feature type="transmembrane region" description="Helical" evidence="2">
    <location>
        <begin position="250"/>
        <end position="267"/>
    </location>
</feature>
<feature type="transmembrane region" description="Helical" evidence="2">
    <location>
        <begin position="225"/>
        <end position="243"/>
    </location>
</feature>
<dbReference type="AlphaFoldDB" id="A0A396ZG83"/>
<dbReference type="RefSeq" id="WP_118967008.1">
    <property type="nucleotide sequence ID" value="NZ_QHCT01000001.1"/>
</dbReference>
<reference evidence="5" key="1">
    <citation type="submission" date="2018-05" db="EMBL/GenBank/DDBJ databases">
        <title>Leptospira yasudae sp. nov. and Leptospira stimsonii sp. nov., two pathogenic species of the genus Leptospira isolated from environmental sources.</title>
        <authorList>
            <person name="Casanovas-Massana A."/>
            <person name="Hamond C."/>
            <person name="Santos L.A."/>
            <person name="Hacker K.P."/>
            <person name="Balassiano I."/>
            <person name="Medeiros M.A."/>
            <person name="Reis M.G."/>
            <person name="Ko A.I."/>
            <person name="Wunder E.A."/>
        </authorList>
    </citation>
    <scope>NUCLEOTIDE SEQUENCE [LARGE SCALE GENOMIC DNA]</scope>
    <source>
        <strain evidence="5">Yale</strain>
    </source>
</reference>
<keyword evidence="2" id="KW-1133">Transmembrane helix</keyword>
<evidence type="ECO:0000313" key="5">
    <source>
        <dbReference type="Proteomes" id="UP000265798"/>
    </source>
</evidence>
<organism evidence="4 5">
    <name type="scientific">Leptospira stimsonii</name>
    <dbReference type="NCBI Taxonomy" id="2202203"/>
    <lineage>
        <taxon>Bacteria</taxon>
        <taxon>Pseudomonadati</taxon>
        <taxon>Spirochaetota</taxon>
        <taxon>Spirochaetia</taxon>
        <taxon>Leptospirales</taxon>
        <taxon>Leptospiraceae</taxon>
        <taxon>Leptospira</taxon>
    </lineage>
</organism>
<dbReference type="PROSITE" id="PS50125">
    <property type="entry name" value="GUANYLATE_CYCLASE_2"/>
    <property type="match status" value="1"/>
</dbReference>
<dbReference type="GO" id="GO:0006171">
    <property type="term" value="P:cAMP biosynthetic process"/>
    <property type="evidence" value="ECO:0007669"/>
    <property type="project" value="TreeGrafter"/>
</dbReference>
<dbReference type="Gene3D" id="3.30.70.1230">
    <property type="entry name" value="Nucleotide cyclase"/>
    <property type="match status" value="1"/>
</dbReference>
<feature type="transmembrane region" description="Helical" evidence="2">
    <location>
        <begin position="287"/>
        <end position="307"/>
    </location>
</feature>
<dbReference type="OrthoDB" id="311073at2"/>
<dbReference type="GO" id="GO:0004016">
    <property type="term" value="F:adenylate cyclase activity"/>
    <property type="evidence" value="ECO:0007669"/>
    <property type="project" value="UniProtKB-ARBA"/>
</dbReference>
<dbReference type="PROSITE" id="PS51257">
    <property type="entry name" value="PROKAR_LIPOPROTEIN"/>
    <property type="match status" value="1"/>
</dbReference>
<accession>A0A396ZG83</accession>
<dbReference type="SMART" id="SM00044">
    <property type="entry name" value="CYCc"/>
    <property type="match status" value="1"/>
</dbReference>
<dbReference type="InterPro" id="IPR050697">
    <property type="entry name" value="Adenylyl/Guanylyl_Cyclase_3/4"/>
</dbReference>
<sequence length="746" mass="86621">MIRILNRFIIYLFIFILLSCNNDFRSNTLDLTNADWKVIQGNHLDLKNGKKDPSSQKYQSIRRGKEKESISNEDWKELPPFPIHFNSFFHIPEQSGFHAVTARLDFSLNADSTLLKMPSALYLAGIGENWEIYLNGILIRSEFPLIGDTQDISEPKIRRTLKSLILSVPSGVLKEGRNIIQLYLVGESNLTPYVPNDHFGFSHATGFRLATFEQINDSTSEYFEVILYGIYFIFGIYHILFYITRKQDLYYLYFGIFSFVSSVYFFALSNLIFQKFVNSNSNIDSSFVYRIEFSSLILILPAFYFFIQDYFYQKQVRRVIPITFVSVLFALFLGIWFCPFSWTHVVLKVSQVTLSFFLFYIFFFLVQAVRQKKRDSIKVLVGLSVCTVFAVWDLFDSIFKIIEHPYPFFKIAYSLFIATIIRILVSRYTRLYKDIQLLNEDLTNQKDAFYRFVPADFIRILDKESPVSISIGDCKEKSMTVLFSDIRDFTSFSKTIQPSQSIEFLNDYLSEMDGLVYQAAGFVDKFVGDDLLALFPDYNDRADKENFNSADNAVESAIRMISLIQSGKIQRKFLNSSPWNLEIGIGIHTGSLIMGTVGNHRKIDTNVLGEAVNLTARLQSLTSLYQSKILISHHTYLQLNRMSDVGIRLIDTVFVKGRNQSADIYEVFEGDSENLREFKFRSKDRIYEGMLEYKAGKFSQASSIFKQLYREEPRDTLSKIYLKRCKLYSTKPPEENWDGIFRYQAK</sequence>
<dbReference type="Pfam" id="PF07695">
    <property type="entry name" value="7TMR-DISM_7TM"/>
    <property type="match status" value="1"/>
</dbReference>
<dbReference type="Proteomes" id="UP000265798">
    <property type="component" value="Unassembled WGS sequence"/>
</dbReference>
<evidence type="ECO:0000256" key="1">
    <source>
        <dbReference type="SAM" id="MobiDB-lite"/>
    </source>
</evidence>
<dbReference type="Pfam" id="PF00211">
    <property type="entry name" value="Guanylate_cyc"/>
    <property type="match status" value="1"/>
</dbReference>